<protein>
    <recommendedName>
        <fullName evidence="3">Glutaredoxin</fullName>
    </recommendedName>
</protein>
<dbReference type="STRING" id="349161.Dred_0364"/>
<dbReference type="eggNOG" id="COG1180">
    <property type="taxonomic scope" value="Bacteria"/>
</dbReference>
<dbReference type="HOGENOM" id="CLU_993002_0_0_9"/>
<dbReference type="SUPFAM" id="SSF102114">
    <property type="entry name" value="Radical SAM enzymes"/>
    <property type="match status" value="1"/>
</dbReference>
<keyword evidence="2" id="KW-1185">Reference proteome</keyword>
<gene>
    <name evidence="1" type="ordered locus">Dred_0364</name>
</gene>
<evidence type="ECO:0000313" key="1">
    <source>
        <dbReference type="EMBL" id="ABO48912.1"/>
    </source>
</evidence>
<dbReference type="KEGG" id="drm:Dred_0364"/>
<evidence type="ECO:0008006" key="3">
    <source>
        <dbReference type="Google" id="ProtNLM"/>
    </source>
</evidence>
<dbReference type="eggNOG" id="COG1393">
    <property type="taxonomic scope" value="Bacteria"/>
</dbReference>
<name>A4J1F9_DESRM</name>
<dbReference type="SUPFAM" id="SSF52833">
    <property type="entry name" value="Thioredoxin-like"/>
    <property type="match status" value="1"/>
</dbReference>
<dbReference type="Proteomes" id="UP000001556">
    <property type="component" value="Chromosome"/>
</dbReference>
<dbReference type="InterPro" id="IPR013785">
    <property type="entry name" value="Aldolase_TIM"/>
</dbReference>
<accession>A4J1F9</accession>
<organism evidence="1 2">
    <name type="scientific">Desulforamulus reducens (strain ATCC BAA-1160 / DSM 100696 / MI-1)</name>
    <name type="common">Desulfotomaculum reducens</name>
    <dbReference type="NCBI Taxonomy" id="349161"/>
    <lineage>
        <taxon>Bacteria</taxon>
        <taxon>Bacillati</taxon>
        <taxon>Bacillota</taxon>
        <taxon>Clostridia</taxon>
        <taxon>Eubacteriales</taxon>
        <taxon>Peptococcaceae</taxon>
        <taxon>Desulforamulus</taxon>
    </lineage>
</organism>
<dbReference type="AlphaFoldDB" id="A4J1F9"/>
<dbReference type="OrthoDB" id="9795531at2"/>
<dbReference type="InterPro" id="IPR058240">
    <property type="entry name" value="rSAM_sf"/>
</dbReference>
<dbReference type="RefSeq" id="WP_011876750.1">
    <property type="nucleotide sequence ID" value="NC_009253.1"/>
</dbReference>
<dbReference type="InterPro" id="IPR036249">
    <property type="entry name" value="Thioredoxin-like_sf"/>
</dbReference>
<dbReference type="Gene3D" id="3.40.30.10">
    <property type="entry name" value="Glutaredoxin"/>
    <property type="match status" value="1"/>
</dbReference>
<dbReference type="EMBL" id="CP000612">
    <property type="protein sequence ID" value="ABO48912.1"/>
    <property type="molecule type" value="Genomic_DNA"/>
</dbReference>
<reference evidence="1 2" key="1">
    <citation type="submission" date="2007-03" db="EMBL/GenBank/DDBJ databases">
        <title>Complete sequence of Desulfotomaculum reducens MI-1.</title>
        <authorList>
            <consortium name="US DOE Joint Genome Institute"/>
            <person name="Copeland A."/>
            <person name="Lucas S."/>
            <person name="Lapidus A."/>
            <person name="Barry K."/>
            <person name="Detter J.C."/>
            <person name="Glavina del Rio T."/>
            <person name="Hammon N."/>
            <person name="Israni S."/>
            <person name="Dalin E."/>
            <person name="Tice H."/>
            <person name="Pitluck S."/>
            <person name="Sims D."/>
            <person name="Brettin T."/>
            <person name="Bruce D."/>
            <person name="Han C."/>
            <person name="Tapia R."/>
            <person name="Schmutz J."/>
            <person name="Larimer F."/>
            <person name="Land M."/>
            <person name="Hauser L."/>
            <person name="Kyrpides N."/>
            <person name="Kim E."/>
            <person name="Tebo B.M."/>
            <person name="Richardson P."/>
        </authorList>
    </citation>
    <scope>NUCLEOTIDE SEQUENCE [LARGE SCALE GENOMIC DNA]</scope>
    <source>
        <strain evidence="1 2">MI-1</strain>
    </source>
</reference>
<proteinExistence type="predicted"/>
<dbReference type="Gene3D" id="3.20.20.70">
    <property type="entry name" value="Aldolase class I"/>
    <property type="match status" value="1"/>
</dbReference>
<evidence type="ECO:0000313" key="2">
    <source>
        <dbReference type="Proteomes" id="UP000001556"/>
    </source>
</evidence>
<sequence length="282" mass="31845">MSYTIYTATGCTRCKIVKQCMKERGIDFVEQDMKAEGKEAFRKFYSANRKSIFRGPDGVEFPILTDGSTICQGIGTSIAFLHAGNKLDGFFGVGTLHKEWVDGIYVSAGNPKYVTEFMEVLRYLKGNNMKLQLETNGLNSNILQQVLDEGLADVVIMNVLGPRELYSRILGQEVDMNEVEKTIPTVTKFPEYRFQTTVVPVIRQESEPNEISFLTAKEIGETAKLIADGTGSMKNPYLIRLWNPKLTTDQRFKAVKAMSINDMFSYRTSARCHQVLTEIEKE</sequence>